<dbReference type="SUPFAM" id="SSF89550">
    <property type="entry name" value="PHP domain-like"/>
    <property type="match status" value="1"/>
</dbReference>
<dbReference type="SMART" id="SM00481">
    <property type="entry name" value="POLIIIAc"/>
    <property type="match status" value="1"/>
</dbReference>
<dbReference type="Pfam" id="PF02811">
    <property type="entry name" value="PHP"/>
    <property type="match status" value="1"/>
</dbReference>
<dbReference type="NCBIfam" id="NF005928">
    <property type="entry name" value="PRK07945.1"/>
    <property type="match status" value="1"/>
</dbReference>
<reference evidence="2 3" key="1">
    <citation type="submission" date="2021-01" db="EMBL/GenBank/DDBJ databases">
        <title>Genomics of switchgrass bacterial isolates.</title>
        <authorList>
            <person name="Shade A."/>
        </authorList>
    </citation>
    <scope>NUCLEOTIDE SEQUENCE [LARGE SCALE GENOMIC DNA]</scope>
    <source>
        <strain evidence="2 3">PvP111</strain>
    </source>
</reference>
<organism evidence="2 3">
    <name type="scientific">Rhodococcoides corynebacterioides</name>
    <dbReference type="NCBI Taxonomy" id="53972"/>
    <lineage>
        <taxon>Bacteria</taxon>
        <taxon>Bacillati</taxon>
        <taxon>Actinomycetota</taxon>
        <taxon>Actinomycetes</taxon>
        <taxon>Mycobacteriales</taxon>
        <taxon>Nocardiaceae</taxon>
        <taxon>Rhodococcoides</taxon>
    </lineage>
</organism>
<dbReference type="InterPro" id="IPR004013">
    <property type="entry name" value="PHP_dom"/>
</dbReference>
<dbReference type="PIRSF" id="PIRSF036978">
    <property type="entry name" value="UCP036978_PHPhdr"/>
    <property type="match status" value="1"/>
</dbReference>
<keyword evidence="2" id="KW-0378">Hydrolase</keyword>
<name>A0ABS2KWE8_9NOCA</name>
<dbReference type="CDD" id="cd07436">
    <property type="entry name" value="PHP_PolX"/>
    <property type="match status" value="1"/>
</dbReference>
<dbReference type="InterPro" id="IPR003141">
    <property type="entry name" value="Pol/His_phosphatase_N"/>
</dbReference>
<gene>
    <name evidence="2" type="ORF">JOE42_003006</name>
</gene>
<dbReference type="PANTHER" id="PTHR36928:SF1">
    <property type="entry name" value="PHOSPHATASE YCDX-RELATED"/>
    <property type="match status" value="1"/>
</dbReference>
<dbReference type="Gene3D" id="1.10.150.110">
    <property type="entry name" value="DNA polymerase beta, N-terminal domain-like"/>
    <property type="match status" value="1"/>
</dbReference>
<dbReference type="InterPro" id="IPR050243">
    <property type="entry name" value="PHP_phosphatase"/>
</dbReference>
<accession>A0ABS2KWE8</accession>
<dbReference type="Gene3D" id="3.20.20.140">
    <property type="entry name" value="Metal-dependent hydrolases"/>
    <property type="match status" value="1"/>
</dbReference>
<dbReference type="InterPro" id="IPR027421">
    <property type="entry name" value="DNA_pol_lamdba_lyase_dom_sf"/>
</dbReference>
<proteinExistence type="predicted"/>
<keyword evidence="3" id="KW-1185">Reference proteome</keyword>
<comment type="caution">
    <text evidence="2">The sequence shown here is derived from an EMBL/GenBank/DDBJ whole genome shotgun (WGS) entry which is preliminary data.</text>
</comment>
<dbReference type="RefSeq" id="WP_204869111.1">
    <property type="nucleotide sequence ID" value="NZ_JAFBBK010000001.1"/>
</dbReference>
<dbReference type="Proteomes" id="UP000703038">
    <property type="component" value="Unassembled WGS sequence"/>
</dbReference>
<dbReference type="PANTHER" id="PTHR36928">
    <property type="entry name" value="PHOSPHATASE YCDX-RELATED"/>
    <property type="match status" value="1"/>
</dbReference>
<protein>
    <submittedName>
        <fullName evidence="2">Hydrolase</fullName>
    </submittedName>
</protein>
<sequence>MEPVAALREVAFWLERSRAETRRVKAYRAAADVLATLDADRVAELARTDGWTTLRGIGPKTSAVASAAAAGEVPEYLLQLRAEAQPIGVGGEKLRAALRGDLHTHSDWSDGGSPIEEMAETARRIGHEYWVLTDHSPRLTVAHGLSADRLRAQLEVMDGVQRRFETDGGRPMRVLTGIEVDILDDGSLDQEPELLDDLDIVVASVHSHLRADSATMTARMIAAVTNPQVDVLGHCTGRLVEGGRGTRPESTFDARAVFEACRDHGTAVEINARPERQDPPERLMELALEIGCLFSIDTDAHAPGQLDWLGHGCARATAVGVPPDRIVTTWPVDRLLDWASSNGA</sequence>
<evidence type="ECO:0000313" key="2">
    <source>
        <dbReference type="EMBL" id="MBM7416273.1"/>
    </source>
</evidence>
<evidence type="ECO:0000313" key="3">
    <source>
        <dbReference type="Proteomes" id="UP000703038"/>
    </source>
</evidence>
<dbReference type="InterPro" id="IPR017078">
    <property type="entry name" value="UCP036978_PHPhdr"/>
</dbReference>
<dbReference type="InterPro" id="IPR047967">
    <property type="entry name" value="PolX_PHP"/>
</dbReference>
<dbReference type="GO" id="GO:0016787">
    <property type="term" value="F:hydrolase activity"/>
    <property type="evidence" value="ECO:0007669"/>
    <property type="project" value="UniProtKB-KW"/>
</dbReference>
<dbReference type="InterPro" id="IPR016195">
    <property type="entry name" value="Pol/histidinol_Pase-like"/>
</dbReference>
<feature type="domain" description="Polymerase/histidinol phosphatase N-terminal" evidence="1">
    <location>
        <begin position="100"/>
        <end position="184"/>
    </location>
</feature>
<dbReference type="EMBL" id="JAFBBK010000001">
    <property type="protein sequence ID" value="MBM7416273.1"/>
    <property type="molecule type" value="Genomic_DNA"/>
</dbReference>
<dbReference type="SUPFAM" id="SSF47802">
    <property type="entry name" value="DNA polymerase beta, N-terminal domain-like"/>
    <property type="match status" value="1"/>
</dbReference>
<evidence type="ECO:0000259" key="1">
    <source>
        <dbReference type="SMART" id="SM00481"/>
    </source>
</evidence>